<gene>
    <name evidence="3" type="ORF">FSP39_012711</name>
</gene>
<keyword evidence="4" id="KW-1185">Reference proteome</keyword>
<keyword evidence="1" id="KW-1015">Disulfide bond</keyword>
<dbReference type="InterPro" id="IPR001304">
    <property type="entry name" value="C-type_lectin-like"/>
</dbReference>
<evidence type="ECO:0000313" key="4">
    <source>
        <dbReference type="Proteomes" id="UP001186944"/>
    </source>
</evidence>
<comment type="caution">
    <text evidence="3">The sequence shown here is derived from an EMBL/GenBank/DDBJ whole genome shotgun (WGS) entry which is preliminary data.</text>
</comment>
<dbReference type="InterPro" id="IPR018378">
    <property type="entry name" value="C-type_lectin_CS"/>
</dbReference>
<dbReference type="CDD" id="cd00037">
    <property type="entry name" value="CLECT"/>
    <property type="match status" value="1"/>
</dbReference>
<dbReference type="InterPro" id="IPR016187">
    <property type="entry name" value="CTDL_fold"/>
</dbReference>
<proteinExistence type="predicted"/>
<evidence type="ECO:0000259" key="2">
    <source>
        <dbReference type="PROSITE" id="PS50041"/>
    </source>
</evidence>
<organism evidence="3 4">
    <name type="scientific">Pinctada imbricata</name>
    <name type="common">Atlantic pearl-oyster</name>
    <name type="synonym">Pinctada martensii</name>
    <dbReference type="NCBI Taxonomy" id="66713"/>
    <lineage>
        <taxon>Eukaryota</taxon>
        <taxon>Metazoa</taxon>
        <taxon>Spiralia</taxon>
        <taxon>Lophotrochozoa</taxon>
        <taxon>Mollusca</taxon>
        <taxon>Bivalvia</taxon>
        <taxon>Autobranchia</taxon>
        <taxon>Pteriomorphia</taxon>
        <taxon>Pterioida</taxon>
        <taxon>Pterioidea</taxon>
        <taxon>Pteriidae</taxon>
        <taxon>Pinctada</taxon>
    </lineage>
</organism>
<sequence>MIPITPNLTDWGTGEPSGGHEHCGDLFGGYDYRWNDSPCDQQRPFICEKKI</sequence>
<dbReference type="InterPro" id="IPR050111">
    <property type="entry name" value="C-type_lectin/snaclec_domain"/>
</dbReference>
<name>A0AA88XWG5_PINIB</name>
<evidence type="ECO:0000313" key="3">
    <source>
        <dbReference type="EMBL" id="KAK3084387.1"/>
    </source>
</evidence>
<protein>
    <recommendedName>
        <fullName evidence="2">C-type lectin domain-containing protein</fullName>
    </recommendedName>
</protein>
<evidence type="ECO:0000256" key="1">
    <source>
        <dbReference type="ARBA" id="ARBA00023157"/>
    </source>
</evidence>
<dbReference type="Pfam" id="PF00059">
    <property type="entry name" value="Lectin_C"/>
    <property type="match status" value="1"/>
</dbReference>
<feature type="domain" description="C-type lectin" evidence="2">
    <location>
        <begin position="7"/>
        <end position="48"/>
    </location>
</feature>
<reference evidence="3" key="1">
    <citation type="submission" date="2019-08" db="EMBL/GenBank/DDBJ databases">
        <title>The improved chromosome-level genome for the pearl oyster Pinctada fucata martensii using PacBio sequencing and Hi-C.</title>
        <authorList>
            <person name="Zheng Z."/>
        </authorList>
    </citation>
    <scope>NUCLEOTIDE SEQUENCE</scope>
    <source>
        <strain evidence="3">ZZ-2019</strain>
        <tissue evidence="3">Adductor muscle</tissue>
    </source>
</reference>
<dbReference type="Gene3D" id="3.10.100.10">
    <property type="entry name" value="Mannose-Binding Protein A, subunit A"/>
    <property type="match status" value="1"/>
</dbReference>
<dbReference type="SUPFAM" id="SSF56436">
    <property type="entry name" value="C-type lectin-like"/>
    <property type="match status" value="1"/>
</dbReference>
<dbReference type="PROSITE" id="PS00615">
    <property type="entry name" value="C_TYPE_LECTIN_1"/>
    <property type="match status" value="1"/>
</dbReference>
<dbReference type="InterPro" id="IPR016186">
    <property type="entry name" value="C-type_lectin-like/link_sf"/>
</dbReference>
<dbReference type="PROSITE" id="PS50041">
    <property type="entry name" value="C_TYPE_LECTIN_2"/>
    <property type="match status" value="1"/>
</dbReference>
<dbReference type="EMBL" id="VSWD01000013">
    <property type="protein sequence ID" value="KAK3084387.1"/>
    <property type="molecule type" value="Genomic_DNA"/>
</dbReference>
<dbReference type="Proteomes" id="UP001186944">
    <property type="component" value="Unassembled WGS sequence"/>
</dbReference>
<accession>A0AA88XWG5</accession>
<dbReference type="PANTHER" id="PTHR22803">
    <property type="entry name" value="MANNOSE, PHOSPHOLIPASE, LECTIN RECEPTOR RELATED"/>
    <property type="match status" value="1"/>
</dbReference>
<dbReference type="AlphaFoldDB" id="A0AA88XWG5"/>